<feature type="domain" description="Nitrogenase/oxidoreductase component 1" evidence="1">
    <location>
        <begin position="14"/>
        <end position="319"/>
    </location>
</feature>
<dbReference type="InterPro" id="IPR000510">
    <property type="entry name" value="Nase/OxRdtase_comp1"/>
</dbReference>
<dbReference type="Proteomes" id="UP000539052">
    <property type="component" value="Unassembled WGS sequence"/>
</dbReference>
<proteinExistence type="predicted"/>
<keyword evidence="3" id="KW-1185">Reference proteome</keyword>
<dbReference type="PANTHER" id="PTHR42846:SF1">
    <property type="entry name" value="NI-SIROHYDROCHLORIN A,C-DIAMIDE REDUCTIVE CYCLASE COMPLEX, COMPONENT CFBD"/>
    <property type="match status" value="1"/>
</dbReference>
<comment type="caution">
    <text evidence="2">The sequence shown here is derived from an EMBL/GenBank/DDBJ whole genome shotgun (WGS) entry which is preliminary data.</text>
</comment>
<organism evidence="2 3">
    <name type="scientific">Lacrimispora defluvii</name>
    <dbReference type="NCBI Taxonomy" id="2719233"/>
    <lineage>
        <taxon>Bacteria</taxon>
        <taxon>Bacillati</taxon>
        <taxon>Bacillota</taxon>
        <taxon>Clostridia</taxon>
        <taxon>Lachnospirales</taxon>
        <taxon>Lachnospiraceae</taxon>
        <taxon>Lacrimispora</taxon>
    </lineage>
</organism>
<dbReference type="PANTHER" id="PTHR42846">
    <property type="entry name" value="NI-SIROHYDROCHLORIN A,C-DIAMIDE REDUCTIVE CYCLASE COMPLEX, COMPONENT CFBD"/>
    <property type="match status" value="1"/>
</dbReference>
<protein>
    <recommendedName>
        <fullName evidence="1">Nitrogenase/oxidoreductase component 1 domain-containing protein</fullName>
    </recommendedName>
</protein>
<evidence type="ECO:0000313" key="3">
    <source>
        <dbReference type="Proteomes" id="UP000539052"/>
    </source>
</evidence>
<dbReference type="EMBL" id="JAAOXG010000020">
    <property type="protein sequence ID" value="NNJ30171.1"/>
    <property type="molecule type" value="Genomic_DNA"/>
</dbReference>
<dbReference type="SUPFAM" id="SSF53807">
    <property type="entry name" value="Helical backbone' metal receptor"/>
    <property type="match status" value="1"/>
</dbReference>
<dbReference type="Gene3D" id="3.40.50.1980">
    <property type="entry name" value="Nitrogenase molybdenum iron protein domain"/>
    <property type="match status" value="2"/>
</dbReference>
<reference evidence="2 3" key="1">
    <citation type="submission" date="2020-03" db="EMBL/GenBank/DDBJ databases">
        <title>Genome Sequence of industrial isolate, B5A.</title>
        <authorList>
            <person name="Sharma S."/>
            <person name="Patil P.B."/>
            <person name="Korpole S."/>
        </authorList>
    </citation>
    <scope>NUCLEOTIDE SEQUENCE [LARGE SCALE GENOMIC DNA]</scope>
    <source>
        <strain evidence="2 3">PI-S10-B5A</strain>
    </source>
</reference>
<evidence type="ECO:0000313" key="2">
    <source>
        <dbReference type="EMBL" id="NNJ30171.1"/>
    </source>
</evidence>
<accession>A0ABX1VSA8</accession>
<dbReference type="RefSeq" id="WP_170821377.1">
    <property type="nucleotide sequence ID" value="NZ_JAAOXG010000020.1"/>
</dbReference>
<name>A0ABX1VSA8_9FIRM</name>
<evidence type="ECO:0000259" key="1">
    <source>
        <dbReference type="Pfam" id="PF00148"/>
    </source>
</evidence>
<sequence length="387" mass="43732">MPLYKNVPEPSGRMGLIWSLATIYDSAVIEYGSMGHMLYAQKWMSQTGLIKYGELISTHLSEKDIALGITKRLEECVKEVVTLDRAKAIFLIPSSVPEMIGTDLESIGEELSAAYPSIPIISFKAGNFKTSREQGMEEAYEKLVRYMSEKDGVGIDTLKKDSFNIFGISCDWSRFQADTAEICRMMKKGFDMEPAAILGSSCSMDQICQMTKAKITLVIRIEGLKAAKLLYKQWGIPYLYLAPYGLAGTLQWIKELENLLGKRAEQSFLIKEQEEVAHAKHICQLYTRLHKDRANIWISGEDELARGIRSFATDEIGFTFTQGGIHMSDGVELRDNPGVFSIEVRRSILSQSINPYELPFMGFRGALNLCGLWHQYMTDRAFQRFVM</sequence>
<dbReference type="InterPro" id="IPR052673">
    <property type="entry name" value="Ni-siroh_cyclase_CfbD"/>
</dbReference>
<dbReference type="Pfam" id="PF00148">
    <property type="entry name" value="Oxidored_nitro"/>
    <property type="match status" value="1"/>
</dbReference>
<gene>
    <name evidence="2" type="ORF">G9470_10275</name>
</gene>